<dbReference type="EMBL" id="CAJNNV010000848">
    <property type="protein sequence ID" value="CAE8583736.1"/>
    <property type="molecule type" value="Genomic_DNA"/>
</dbReference>
<dbReference type="Proteomes" id="UP000654075">
    <property type="component" value="Unassembled WGS sequence"/>
</dbReference>
<dbReference type="AlphaFoldDB" id="A0A813D846"/>
<dbReference type="InterPro" id="IPR005123">
    <property type="entry name" value="Oxoglu/Fe-dep_dioxygenase_dom"/>
</dbReference>
<gene>
    <name evidence="3" type="ORF">PGLA1383_LOCUS2688</name>
</gene>
<proteinExistence type="inferred from homology"/>
<name>A0A813D846_POLGL</name>
<dbReference type="OMA" id="SIMRANI"/>
<keyword evidence="1" id="KW-0560">Oxidoreductase</keyword>
<comment type="similarity">
    <text evidence="1">Belongs to the iron/ascorbate-dependent oxidoreductase family.</text>
</comment>
<sequence length="358" mass="38190">VSLGRFARTGRRRLRRRAAAPAEPILLESLSSAVSAQKLCEELKGRGFAVVRCPEALAQRSKALAWLEALASEDSDQRRATLAEAGAVQSEVRLEEVSFPRRLARVDVIPGLQVGGGNSGLCAVASLADSLHEVALRCLVAISDVEELWDLPALVGGRETLERAKEPSILRANLYPPDDSNGSSAGPCWHCDLGLLTVAPAGSWPALMASPFHEAVGSNSFLEELLDTERDVLVFAGTTLAHASGGGYSALVHGVSTARLKREAGSAGRVSIPYFLRARQDAIVRLPTGLGLGLGCLFPAAVEPETVEASDEPLLDLRRFHRDVFGRLCARGQVVPLKALAGMATFQETIESLKYHAT</sequence>
<evidence type="ECO:0000313" key="3">
    <source>
        <dbReference type="EMBL" id="CAE8583736.1"/>
    </source>
</evidence>
<dbReference type="OrthoDB" id="420380at2759"/>
<keyword evidence="4" id="KW-1185">Reference proteome</keyword>
<keyword evidence="1" id="KW-0479">Metal-binding</keyword>
<dbReference type="GO" id="GO:0016491">
    <property type="term" value="F:oxidoreductase activity"/>
    <property type="evidence" value="ECO:0007669"/>
    <property type="project" value="UniProtKB-KW"/>
</dbReference>
<dbReference type="GO" id="GO:0046872">
    <property type="term" value="F:metal ion binding"/>
    <property type="evidence" value="ECO:0007669"/>
    <property type="project" value="UniProtKB-KW"/>
</dbReference>
<evidence type="ECO:0000256" key="1">
    <source>
        <dbReference type="RuleBase" id="RU003682"/>
    </source>
</evidence>
<protein>
    <recommendedName>
        <fullName evidence="2">Fe2OG dioxygenase domain-containing protein</fullName>
    </recommendedName>
</protein>
<keyword evidence="1" id="KW-0408">Iron</keyword>
<evidence type="ECO:0000259" key="2">
    <source>
        <dbReference type="PROSITE" id="PS51471"/>
    </source>
</evidence>
<dbReference type="SUPFAM" id="SSF51197">
    <property type="entry name" value="Clavaminate synthase-like"/>
    <property type="match status" value="1"/>
</dbReference>
<feature type="non-terminal residue" evidence="3">
    <location>
        <position position="1"/>
    </location>
</feature>
<organism evidence="3 4">
    <name type="scientific">Polarella glacialis</name>
    <name type="common">Dinoflagellate</name>
    <dbReference type="NCBI Taxonomy" id="89957"/>
    <lineage>
        <taxon>Eukaryota</taxon>
        <taxon>Sar</taxon>
        <taxon>Alveolata</taxon>
        <taxon>Dinophyceae</taxon>
        <taxon>Suessiales</taxon>
        <taxon>Suessiaceae</taxon>
        <taxon>Polarella</taxon>
    </lineage>
</organism>
<dbReference type="PROSITE" id="PS51471">
    <property type="entry name" value="FE2OG_OXY"/>
    <property type="match status" value="1"/>
</dbReference>
<evidence type="ECO:0000313" key="4">
    <source>
        <dbReference type="Proteomes" id="UP000654075"/>
    </source>
</evidence>
<reference evidence="3" key="1">
    <citation type="submission" date="2021-02" db="EMBL/GenBank/DDBJ databases">
        <authorList>
            <person name="Dougan E. K."/>
            <person name="Rhodes N."/>
            <person name="Thang M."/>
            <person name="Chan C."/>
        </authorList>
    </citation>
    <scope>NUCLEOTIDE SEQUENCE</scope>
</reference>
<accession>A0A813D846</accession>
<comment type="caution">
    <text evidence="3">The sequence shown here is derived from an EMBL/GenBank/DDBJ whole genome shotgun (WGS) entry which is preliminary data.</text>
</comment>
<dbReference type="InterPro" id="IPR027443">
    <property type="entry name" value="IPNS-like_sf"/>
</dbReference>
<dbReference type="Gene3D" id="2.60.120.330">
    <property type="entry name" value="B-lactam Antibiotic, Isopenicillin N Synthase, Chain"/>
    <property type="match status" value="1"/>
</dbReference>
<feature type="domain" description="Fe2OG dioxygenase" evidence="2">
    <location>
        <begin position="165"/>
        <end position="278"/>
    </location>
</feature>